<protein>
    <recommendedName>
        <fullName evidence="2">SAM domain-containing protein</fullName>
    </recommendedName>
</protein>
<organism evidence="1">
    <name type="scientific">Ditylum brightwellii</name>
    <dbReference type="NCBI Taxonomy" id="49249"/>
    <lineage>
        <taxon>Eukaryota</taxon>
        <taxon>Sar</taxon>
        <taxon>Stramenopiles</taxon>
        <taxon>Ochrophyta</taxon>
        <taxon>Bacillariophyta</taxon>
        <taxon>Mediophyceae</taxon>
        <taxon>Lithodesmiophycidae</taxon>
        <taxon>Lithodesmiales</taxon>
        <taxon>Lithodesmiaceae</taxon>
        <taxon>Ditylum</taxon>
    </lineage>
</organism>
<dbReference type="InterPro" id="IPR013761">
    <property type="entry name" value="SAM/pointed_sf"/>
</dbReference>
<dbReference type="SUPFAM" id="SSF47769">
    <property type="entry name" value="SAM/Pointed domain"/>
    <property type="match status" value="1"/>
</dbReference>
<evidence type="ECO:0008006" key="2">
    <source>
        <dbReference type="Google" id="ProtNLM"/>
    </source>
</evidence>
<dbReference type="Gene3D" id="3.40.50.410">
    <property type="entry name" value="von Willebrand factor, type A domain"/>
    <property type="match status" value="1"/>
</dbReference>
<dbReference type="AlphaFoldDB" id="A0A7S4QK78"/>
<dbReference type="InterPro" id="IPR036465">
    <property type="entry name" value="vWFA_dom_sf"/>
</dbReference>
<reference evidence="1" key="1">
    <citation type="submission" date="2021-01" db="EMBL/GenBank/DDBJ databases">
        <authorList>
            <person name="Corre E."/>
            <person name="Pelletier E."/>
            <person name="Niang G."/>
            <person name="Scheremetjew M."/>
            <person name="Finn R."/>
            <person name="Kale V."/>
            <person name="Holt S."/>
            <person name="Cochrane G."/>
            <person name="Meng A."/>
            <person name="Brown T."/>
            <person name="Cohen L."/>
        </authorList>
    </citation>
    <scope>NUCLEOTIDE SEQUENCE</scope>
    <source>
        <strain evidence="1">GSO104</strain>
    </source>
</reference>
<sequence>MWFQLEKYNNSHKELNQTDIEDFRKQGFTRGLINALLINCSVFPVRYWVIDNSGSMNTPDGHRIIESFQRNNVNIVSCTRWEEIKECVNYHARISALLCAPTIFRLLNDPGARVGPQQFSVAESGQALAYQDEQAVRAIMDKARPSGTTPLTQHILEIHKKIRSIAPFLERDGQKAAIILATDGTPTDQQGISSEDASDQFLQALRLLEGLPVWIVIRLCTDDDDVVNYYNDLDEQLELSLEVLDDFVAEAHEVYEHNPWLNYGLPLHRTRELGFNDRVFDLIDERPLTKEEVRQFCALLFGEEQFDGVPDPSVDWFGFLADIEYMVKKEEGQWNPIKKKNMPWIDTKALNKVYGTASCGFTTMAGSVESQINQSQLPQTLELLQSKIPTANFVPVAAEVVTVDTSVSHLASPSPSTQNVINTSTEEVCQWLTKHGISNASLDILRREEIDGIFLFEESFDEIKSFLKEEGISTGQISRIRHSIEKAKREGYLN</sequence>
<dbReference type="SUPFAM" id="SSF53300">
    <property type="entry name" value="vWA-like"/>
    <property type="match status" value="1"/>
</dbReference>
<dbReference type="EMBL" id="HBNS01003855">
    <property type="protein sequence ID" value="CAE4584278.1"/>
    <property type="molecule type" value="Transcribed_RNA"/>
</dbReference>
<gene>
    <name evidence="1" type="ORF">DBRI00130_LOCUS3130</name>
</gene>
<accession>A0A7S4QK78</accession>
<name>A0A7S4QK78_9STRA</name>
<proteinExistence type="predicted"/>
<evidence type="ECO:0000313" key="1">
    <source>
        <dbReference type="EMBL" id="CAE4584278.1"/>
    </source>
</evidence>
<dbReference type="Gene3D" id="1.10.150.50">
    <property type="entry name" value="Transcription Factor, Ets-1"/>
    <property type="match status" value="1"/>
</dbReference>